<evidence type="ECO:0000256" key="5">
    <source>
        <dbReference type="ARBA" id="ARBA00022741"/>
    </source>
</evidence>
<keyword evidence="5" id="KW-0547">Nucleotide-binding</keyword>
<dbReference type="VEuPathDB" id="VectorBase:LDEU001447"/>
<comment type="caution">
    <text evidence="11">The sequence shown here is derived from an EMBL/GenBank/DDBJ whole genome shotgun (WGS) entry which is preliminary data.</text>
</comment>
<accession>A0A443SSV1</accession>
<protein>
    <submittedName>
        <fullName evidence="11">ABC transporter sub-family G-like protein 5</fullName>
    </submittedName>
</protein>
<dbReference type="SUPFAM" id="SSF52540">
    <property type="entry name" value="P-loop containing nucleoside triphosphate hydrolases"/>
    <property type="match status" value="1"/>
</dbReference>
<feature type="domain" description="ABC transporter" evidence="10">
    <location>
        <begin position="26"/>
        <end position="254"/>
    </location>
</feature>
<evidence type="ECO:0000256" key="7">
    <source>
        <dbReference type="ARBA" id="ARBA00022989"/>
    </source>
</evidence>
<keyword evidence="7 9" id="KW-1133">Transmembrane helix</keyword>
<evidence type="ECO:0000256" key="3">
    <source>
        <dbReference type="ARBA" id="ARBA00022448"/>
    </source>
</evidence>
<dbReference type="EMBL" id="NCKV01000447">
    <property type="protein sequence ID" value="RWS30594.1"/>
    <property type="molecule type" value="Genomic_DNA"/>
</dbReference>
<dbReference type="OrthoDB" id="10042850at2759"/>
<dbReference type="GO" id="GO:0042626">
    <property type="term" value="F:ATPase-coupled transmembrane transporter activity"/>
    <property type="evidence" value="ECO:0007669"/>
    <property type="project" value="TreeGrafter"/>
</dbReference>
<evidence type="ECO:0000256" key="9">
    <source>
        <dbReference type="SAM" id="Phobius"/>
    </source>
</evidence>
<dbReference type="SMART" id="SM00382">
    <property type="entry name" value="AAA"/>
    <property type="match status" value="1"/>
</dbReference>
<dbReference type="AlphaFoldDB" id="A0A443SSV1"/>
<evidence type="ECO:0000313" key="12">
    <source>
        <dbReference type="Proteomes" id="UP000288716"/>
    </source>
</evidence>
<dbReference type="GO" id="GO:0016020">
    <property type="term" value="C:membrane"/>
    <property type="evidence" value="ECO:0007669"/>
    <property type="project" value="UniProtKB-SubCell"/>
</dbReference>
<evidence type="ECO:0000256" key="1">
    <source>
        <dbReference type="ARBA" id="ARBA00004141"/>
    </source>
</evidence>
<dbReference type="InterPro" id="IPR003593">
    <property type="entry name" value="AAA+_ATPase"/>
</dbReference>
<dbReference type="InterPro" id="IPR050352">
    <property type="entry name" value="ABCG_transporters"/>
</dbReference>
<dbReference type="PROSITE" id="PS00211">
    <property type="entry name" value="ABC_TRANSPORTER_1"/>
    <property type="match status" value="1"/>
</dbReference>
<dbReference type="STRING" id="299467.A0A443SSV1"/>
<dbReference type="PANTHER" id="PTHR48041">
    <property type="entry name" value="ABC TRANSPORTER G FAMILY MEMBER 28"/>
    <property type="match status" value="1"/>
</dbReference>
<keyword evidence="6" id="KW-0067">ATP-binding</keyword>
<dbReference type="GO" id="GO:0005524">
    <property type="term" value="F:ATP binding"/>
    <property type="evidence" value="ECO:0007669"/>
    <property type="project" value="UniProtKB-KW"/>
</dbReference>
<comment type="subcellular location">
    <subcellularLocation>
        <location evidence="1">Membrane</location>
        <topology evidence="1">Multi-pass membrane protein</topology>
    </subcellularLocation>
</comment>
<dbReference type="GO" id="GO:0016887">
    <property type="term" value="F:ATP hydrolysis activity"/>
    <property type="evidence" value="ECO:0007669"/>
    <property type="project" value="InterPro"/>
</dbReference>
<evidence type="ECO:0000313" key="11">
    <source>
        <dbReference type="EMBL" id="RWS30594.1"/>
    </source>
</evidence>
<dbReference type="InterPro" id="IPR003439">
    <property type="entry name" value="ABC_transporter-like_ATP-bd"/>
</dbReference>
<feature type="transmembrane region" description="Helical" evidence="9">
    <location>
        <begin position="361"/>
        <end position="380"/>
    </location>
</feature>
<dbReference type="InterPro" id="IPR017871">
    <property type="entry name" value="ABC_transporter-like_CS"/>
</dbReference>
<keyword evidence="12" id="KW-1185">Reference proteome</keyword>
<reference evidence="11 12" key="1">
    <citation type="journal article" date="2018" name="Gigascience">
        <title>Genomes of trombidid mites reveal novel predicted allergens and laterally-transferred genes associated with secondary metabolism.</title>
        <authorList>
            <person name="Dong X."/>
            <person name="Chaisiri K."/>
            <person name="Xia D."/>
            <person name="Armstrong S.D."/>
            <person name="Fang Y."/>
            <person name="Donnelly M.J."/>
            <person name="Kadowaki T."/>
            <person name="McGarry J.W."/>
            <person name="Darby A.C."/>
            <person name="Makepeace B.L."/>
        </authorList>
    </citation>
    <scope>NUCLEOTIDE SEQUENCE [LARGE SCALE GENOMIC DNA]</scope>
    <source>
        <strain evidence="11">UoL-UT</strain>
    </source>
</reference>
<dbReference type="Gene3D" id="3.40.50.300">
    <property type="entry name" value="P-loop containing nucleotide triphosphate hydrolases"/>
    <property type="match status" value="1"/>
</dbReference>
<evidence type="ECO:0000256" key="6">
    <source>
        <dbReference type="ARBA" id="ARBA00022840"/>
    </source>
</evidence>
<sequence length="492" mass="55944">MTFRKSYSPHRAEVRVNMRKSTKPAIVWRDITISHPFGDLILDEISGYANFGTMTAIMGPSGAGKTSFLRCLFGTSDLFFEGEIFVSDVDTKTVFITQNVDEHLFMNLTVEESLFYSLKLKTTVNANGKRVTDLISHLGLISCRYNLVKNCSGGQKKRLAIGQELTADKMPGIILIDEPTSGLDSRASMILIKYLQQLSTKFEIAVLATVHQPSYLLLRRFEKAYVLSKYANCLFFDEPAHLKTIVNSLQLNTTLSFNPADICMEAATIDVNSSSAMNGSSTYIEDNNTHVPLLKFAKDLKRNTENNLNDFFRNGVNLNSMYQVNKLCRNDKILSLKDSYYLFSREFINNVIRRNDFRVRLLMYILIGVLMLFAFGRNGAKSDGCVLQINQNSLFEQMTCLASRAEHNVYDACWLNVAYIFFVFMFIGLEASISASFFLDNLKVFFSEHRNGCYYFSNQPGLTSIYDLIPINYISRFNVYAVIMVLFQEMQS</sequence>
<comment type="similarity">
    <text evidence="2">Belongs to the ABC transporter superfamily. ABCG family. Eye pigment precursor importer (TC 3.A.1.204) subfamily.</text>
</comment>
<keyword evidence="8 9" id="KW-0472">Membrane</keyword>
<proteinExistence type="inferred from homology"/>
<evidence type="ECO:0000256" key="4">
    <source>
        <dbReference type="ARBA" id="ARBA00022692"/>
    </source>
</evidence>
<dbReference type="PANTHER" id="PTHR48041:SF139">
    <property type="entry name" value="PROTEIN SCARLET"/>
    <property type="match status" value="1"/>
</dbReference>
<dbReference type="Pfam" id="PF00005">
    <property type="entry name" value="ABC_tran"/>
    <property type="match status" value="1"/>
</dbReference>
<dbReference type="PROSITE" id="PS50893">
    <property type="entry name" value="ABC_TRANSPORTER_2"/>
    <property type="match status" value="1"/>
</dbReference>
<dbReference type="Proteomes" id="UP000288716">
    <property type="component" value="Unassembled WGS sequence"/>
</dbReference>
<dbReference type="InterPro" id="IPR027417">
    <property type="entry name" value="P-loop_NTPase"/>
</dbReference>
<organism evidence="11 12">
    <name type="scientific">Leptotrombidium deliense</name>
    <dbReference type="NCBI Taxonomy" id="299467"/>
    <lineage>
        <taxon>Eukaryota</taxon>
        <taxon>Metazoa</taxon>
        <taxon>Ecdysozoa</taxon>
        <taxon>Arthropoda</taxon>
        <taxon>Chelicerata</taxon>
        <taxon>Arachnida</taxon>
        <taxon>Acari</taxon>
        <taxon>Acariformes</taxon>
        <taxon>Trombidiformes</taxon>
        <taxon>Prostigmata</taxon>
        <taxon>Anystina</taxon>
        <taxon>Parasitengona</taxon>
        <taxon>Trombiculoidea</taxon>
        <taxon>Trombiculidae</taxon>
        <taxon>Leptotrombidium</taxon>
    </lineage>
</organism>
<keyword evidence="4 9" id="KW-0812">Transmembrane</keyword>
<evidence type="ECO:0000259" key="10">
    <source>
        <dbReference type="PROSITE" id="PS50893"/>
    </source>
</evidence>
<name>A0A443SSV1_9ACAR</name>
<feature type="transmembrane region" description="Helical" evidence="9">
    <location>
        <begin position="417"/>
        <end position="439"/>
    </location>
</feature>
<evidence type="ECO:0000256" key="2">
    <source>
        <dbReference type="ARBA" id="ARBA00005814"/>
    </source>
</evidence>
<evidence type="ECO:0000256" key="8">
    <source>
        <dbReference type="ARBA" id="ARBA00023136"/>
    </source>
</evidence>
<gene>
    <name evidence="11" type="ORF">B4U80_09353</name>
</gene>
<keyword evidence="3" id="KW-0813">Transport</keyword>